<dbReference type="KEGG" id="fas:105266552"/>
<dbReference type="Pfam" id="PF00076">
    <property type="entry name" value="RRM_1"/>
    <property type="match status" value="1"/>
</dbReference>
<dbReference type="GeneID" id="105266552"/>
<feature type="region of interest" description="Disordered" evidence="3">
    <location>
        <begin position="91"/>
        <end position="112"/>
    </location>
</feature>
<evidence type="ECO:0000313" key="6">
    <source>
        <dbReference type="Proteomes" id="UP000694866"/>
    </source>
</evidence>
<accession>A0A0C9RZ74</accession>
<dbReference type="RefSeq" id="XP_011303108.1">
    <property type="nucleotide sequence ID" value="XM_011304806.1"/>
</dbReference>
<dbReference type="PROSITE" id="PS50102">
    <property type="entry name" value="RRM"/>
    <property type="match status" value="1"/>
</dbReference>
<dbReference type="GO" id="GO:0005847">
    <property type="term" value="C:mRNA cleavage and polyadenylation specificity factor complex"/>
    <property type="evidence" value="ECO:0007669"/>
    <property type="project" value="TreeGrafter"/>
</dbReference>
<proteinExistence type="predicted"/>
<evidence type="ECO:0000313" key="7">
    <source>
        <dbReference type="RefSeq" id="XP_011303108.1"/>
    </source>
</evidence>
<dbReference type="Gene3D" id="3.30.70.330">
    <property type="match status" value="1"/>
</dbReference>
<reference evidence="5" key="1">
    <citation type="submission" date="2015-01" db="EMBL/GenBank/DDBJ databases">
        <title>Transcriptome Assembly of Fopius arisanus.</title>
        <authorList>
            <person name="Geib S."/>
        </authorList>
    </citation>
    <scope>NUCLEOTIDE SEQUENCE</scope>
</reference>
<evidence type="ECO:0000259" key="4">
    <source>
        <dbReference type="PROSITE" id="PS50102"/>
    </source>
</evidence>
<keyword evidence="1 2" id="KW-0694">RNA-binding</keyword>
<gene>
    <name evidence="5" type="primary">CSTF2_0</name>
    <name evidence="7" type="synonym">LOC105266552</name>
    <name evidence="5" type="ORF">g.10159</name>
</gene>
<feature type="compositionally biased region" description="Basic and acidic residues" evidence="3">
    <location>
        <begin position="97"/>
        <end position="112"/>
    </location>
</feature>
<sequence>MSYSTGDQSSVDKSMRSVFVGNIPYRATEENLRDIFGEIGPILSFKLVYDRETGRPRGFGFIEYKDQETALNAIQCLNGYEIGGRILRVDNASSQKTRQDMRSRNDYDSMRD</sequence>
<dbReference type="SMART" id="SM00360">
    <property type="entry name" value="RRM"/>
    <property type="match status" value="1"/>
</dbReference>
<dbReference type="Proteomes" id="UP000694866">
    <property type="component" value="Unplaced"/>
</dbReference>
<keyword evidence="6" id="KW-1185">Reference proteome</keyword>
<evidence type="ECO:0000313" key="5">
    <source>
        <dbReference type="EMBL" id="JAG83158.1"/>
    </source>
</evidence>
<evidence type="ECO:0000256" key="2">
    <source>
        <dbReference type="PROSITE-ProRule" id="PRU00176"/>
    </source>
</evidence>
<evidence type="ECO:0000256" key="3">
    <source>
        <dbReference type="SAM" id="MobiDB-lite"/>
    </source>
</evidence>
<dbReference type="AlphaFoldDB" id="A0A0C9RZ74"/>
<dbReference type="PANTHER" id="PTHR45735:SF2">
    <property type="entry name" value="CLEAVAGE STIMULATION FACTOR SUBUNIT 2"/>
    <property type="match status" value="1"/>
</dbReference>
<organism evidence="5">
    <name type="scientific">Fopius arisanus</name>
    <dbReference type="NCBI Taxonomy" id="64838"/>
    <lineage>
        <taxon>Eukaryota</taxon>
        <taxon>Metazoa</taxon>
        <taxon>Ecdysozoa</taxon>
        <taxon>Arthropoda</taxon>
        <taxon>Hexapoda</taxon>
        <taxon>Insecta</taxon>
        <taxon>Pterygota</taxon>
        <taxon>Neoptera</taxon>
        <taxon>Endopterygota</taxon>
        <taxon>Hymenoptera</taxon>
        <taxon>Apocrita</taxon>
        <taxon>Ichneumonoidea</taxon>
        <taxon>Braconidae</taxon>
        <taxon>Opiinae</taxon>
        <taxon>Fopius</taxon>
    </lineage>
</organism>
<name>A0A0C9RZ74_9HYME</name>
<dbReference type="PANTHER" id="PTHR45735">
    <property type="entry name" value="CLEAVAGE STIMULATION FACTOR SUBUNIT 2"/>
    <property type="match status" value="1"/>
</dbReference>
<dbReference type="EMBL" id="GBYB01013391">
    <property type="protein sequence ID" value="JAG83158.1"/>
    <property type="molecule type" value="Transcribed_RNA"/>
</dbReference>
<feature type="domain" description="RRM" evidence="4">
    <location>
        <begin position="16"/>
        <end position="94"/>
    </location>
</feature>
<evidence type="ECO:0000256" key="1">
    <source>
        <dbReference type="ARBA" id="ARBA00022884"/>
    </source>
</evidence>
<dbReference type="InterPro" id="IPR000504">
    <property type="entry name" value="RRM_dom"/>
</dbReference>
<reference evidence="7" key="2">
    <citation type="submission" date="2025-04" db="UniProtKB">
        <authorList>
            <consortium name="RefSeq"/>
        </authorList>
    </citation>
    <scope>IDENTIFICATION</scope>
    <source>
        <strain evidence="7">USDA-PBARC FA_bdor</strain>
        <tissue evidence="7">Whole organism</tissue>
    </source>
</reference>
<dbReference type="SUPFAM" id="SSF54928">
    <property type="entry name" value="RNA-binding domain, RBD"/>
    <property type="match status" value="1"/>
</dbReference>
<dbReference type="GO" id="GO:0003729">
    <property type="term" value="F:mRNA binding"/>
    <property type="evidence" value="ECO:0007669"/>
    <property type="project" value="TreeGrafter"/>
</dbReference>
<accession>A0A9R1T612</accession>
<protein>
    <submittedName>
        <fullName evidence="5">CSTF2_0 protein</fullName>
    </submittedName>
    <submittedName>
        <fullName evidence="7">Cleavage stimulation factor subunit 2</fullName>
    </submittedName>
</protein>
<dbReference type="InterPro" id="IPR035979">
    <property type="entry name" value="RBD_domain_sf"/>
</dbReference>
<dbReference type="InterPro" id="IPR012677">
    <property type="entry name" value="Nucleotide-bd_a/b_plait_sf"/>
</dbReference>
<dbReference type="OrthoDB" id="2573941at2759"/>